<dbReference type="GO" id="GO:0006261">
    <property type="term" value="P:DNA-templated DNA replication"/>
    <property type="evidence" value="ECO:0007669"/>
    <property type="project" value="TreeGrafter"/>
</dbReference>
<evidence type="ECO:0000256" key="2">
    <source>
        <dbReference type="ARBA" id="ARBA00022574"/>
    </source>
</evidence>
<comment type="similarity">
    <text evidence="1">Belongs to the WD repeat IPI3/WDR18 family.</text>
</comment>
<accession>A0A168KKN8</accession>
<dbReference type="PANTHER" id="PTHR18763">
    <property type="entry name" value="WD-REPEAT PROTEIN 18"/>
    <property type="match status" value="1"/>
</dbReference>
<dbReference type="PROSITE" id="PS50082">
    <property type="entry name" value="WD_REPEATS_2"/>
    <property type="match status" value="3"/>
</dbReference>
<reference evidence="5" key="1">
    <citation type="submission" date="2016-04" db="EMBL/GenBank/DDBJ databases">
        <authorList>
            <person name="Evans L.H."/>
            <person name="Alamgir A."/>
            <person name="Owens N."/>
            <person name="Weber N.D."/>
            <person name="Virtaneva K."/>
            <person name="Barbian K."/>
            <person name="Babar A."/>
            <person name="Rosenke K."/>
        </authorList>
    </citation>
    <scope>NUCLEOTIDE SEQUENCE [LARGE SCALE GENOMIC DNA]</scope>
    <source>
        <strain evidence="5">CBS 101.48</strain>
    </source>
</reference>
<evidence type="ECO:0000256" key="3">
    <source>
        <dbReference type="ARBA" id="ARBA00022737"/>
    </source>
</evidence>
<dbReference type="InterPro" id="IPR036322">
    <property type="entry name" value="WD40_repeat_dom_sf"/>
</dbReference>
<dbReference type="EMBL" id="LT550023">
    <property type="protein sequence ID" value="SAL94847.1"/>
    <property type="molecule type" value="Genomic_DNA"/>
</dbReference>
<dbReference type="FunCoup" id="A0A168KKN8">
    <property type="interactions" value="370"/>
</dbReference>
<dbReference type="OMA" id="GVNARIY"/>
<feature type="repeat" description="WD" evidence="4">
    <location>
        <begin position="290"/>
        <end position="331"/>
    </location>
</feature>
<sequence length="485" mass="53308">MFTEIAISASSTDSTIYVWDICSGSTLFTFKQSISDKGGMCLVPRPGAPLQVGSLITAQRDRATLHVYDWRRDHIAYKMLTPEKIVTVASSHQGHYVAGATASGRVYLWHTATGHLKRIFEAHYRHIQRLVFSNDDSALITAGDDATVNVWLVAQLLCSETEVDARPSPLYSWSDHTLPVTDVSIGSGNLCTARVYTASLDFTVKVLWDLATGELLTTFLFPKAVSSVIVNPSETILFAASGNDIYSVDLYKRRQQQTYNAVQSVGGLAKVEAVGIHGTAESSPSLGALFTGHTGTVYSLSLSFDGSLLISASEDGNCIVWDVASRQSLRKFESHKGPVTHVSCIMRPNELLTGAAQSKSAPMPWKSFKRTIVPLSEERNGGVEQQITDTRNDLVHQLLLEEVGSSLPCEMAPTNQIVDELRCIGNQDSSMALQSQVVEVQDELVRLHDHHKKFKTLHDGMFHTLVDQFIGDRRKNNTADDQNQP</sequence>
<evidence type="ECO:0000313" key="5">
    <source>
        <dbReference type="EMBL" id="SAL94847.1"/>
    </source>
</evidence>
<dbReference type="InParanoid" id="A0A168KKN8"/>
<dbReference type="InterPro" id="IPR001680">
    <property type="entry name" value="WD40_rpt"/>
</dbReference>
<dbReference type="PANTHER" id="PTHR18763:SF0">
    <property type="entry name" value="WD REPEAT-CONTAINING PROTEIN 18"/>
    <property type="match status" value="1"/>
</dbReference>
<feature type="repeat" description="WD" evidence="4">
    <location>
        <begin position="120"/>
        <end position="151"/>
    </location>
</feature>
<dbReference type="PROSITE" id="PS00678">
    <property type="entry name" value="WD_REPEATS_1"/>
    <property type="match status" value="1"/>
</dbReference>
<evidence type="ECO:0000313" key="6">
    <source>
        <dbReference type="Proteomes" id="UP000078561"/>
    </source>
</evidence>
<dbReference type="SUPFAM" id="SSF50978">
    <property type="entry name" value="WD40 repeat-like"/>
    <property type="match status" value="1"/>
</dbReference>
<keyword evidence="6" id="KW-1185">Reference proteome</keyword>
<proteinExistence type="inferred from homology"/>
<name>A0A168KKN8_ABSGL</name>
<keyword evidence="3" id="KW-0677">Repeat</keyword>
<keyword evidence="2 4" id="KW-0853">WD repeat</keyword>
<dbReference type="InterPro" id="IPR019775">
    <property type="entry name" value="WD40_repeat_CS"/>
</dbReference>
<dbReference type="Proteomes" id="UP000078561">
    <property type="component" value="Unassembled WGS sequence"/>
</dbReference>
<dbReference type="InterPro" id="IPR015943">
    <property type="entry name" value="WD40/YVTN_repeat-like_dom_sf"/>
</dbReference>
<organism evidence="5">
    <name type="scientific">Absidia glauca</name>
    <name type="common">Pin mould</name>
    <dbReference type="NCBI Taxonomy" id="4829"/>
    <lineage>
        <taxon>Eukaryota</taxon>
        <taxon>Fungi</taxon>
        <taxon>Fungi incertae sedis</taxon>
        <taxon>Mucoromycota</taxon>
        <taxon>Mucoromycotina</taxon>
        <taxon>Mucoromycetes</taxon>
        <taxon>Mucorales</taxon>
        <taxon>Cunninghamellaceae</taxon>
        <taxon>Absidia</taxon>
    </lineage>
</organism>
<dbReference type="OrthoDB" id="756370at2759"/>
<dbReference type="GO" id="GO:0120330">
    <property type="term" value="C:rixosome complex"/>
    <property type="evidence" value="ECO:0007669"/>
    <property type="project" value="TreeGrafter"/>
</dbReference>
<gene>
    <name evidence="5" type="primary">ABSGL_00139.1 scaffold 320</name>
</gene>
<evidence type="ECO:0000256" key="1">
    <source>
        <dbReference type="ARBA" id="ARBA00010143"/>
    </source>
</evidence>
<dbReference type="AlphaFoldDB" id="A0A168KKN8"/>
<dbReference type="Gene3D" id="2.130.10.10">
    <property type="entry name" value="YVTN repeat-like/Quinoprotein amine dehydrogenase"/>
    <property type="match status" value="3"/>
</dbReference>
<dbReference type="InterPro" id="IPR045227">
    <property type="entry name" value="WDR18/Ipi3/RID3"/>
</dbReference>
<evidence type="ECO:0008006" key="7">
    <source>
        <dbReference type="Google" id="ProtNLM"/>
    </source>
</evidence>
<dbReference type="GO" id="GO:0005656">
    <property type="term" value="C:nuclear pre-replicative complex"/>
    <property type="evidence" value="ECO:0007669"/>
    <property type="project" value="TreeGrafter"/>
</dbReference>
<feature type="repeat" description="WD" evidence="4">
    <location>
        <begin position="7"/>
        <end position="29"/>
    </location>
</feature>
<dbReference type="PROSITE" id="PS50294">
    <property type="entry name" value="WD_REPEATS_REGION"/>
    <property type="match status" value="2"/>
</dbReference>
<protein>
    <recommendedName>
        <fullName evidence="7">Anaphase-promoting complex subunit 4 WD40 domain-containing protein</fullName>
    </recommendedName>
</protein>
<dbReference type="SMART" id="SM00320">
    <property type="entry name" value="WD40"/>
    <property type="match status" value="6"/>
</dbReference>
<evidence type="ECO:0000256" key="4">
    <source>
        <dbReference type="PROSITE-ProRule" id="PRU00221"/>
    </source>
</evidence>
<dbReference type="Pfam" id="PF00400">
    <property type="entry name" value="WD40"/>
    <property type="match status" value="2"/>
</dbReference>
<dbReference type="STRING" id="4829.A0A168KKN8"/>
<dbReference type="GO" id="GO:0006364">
    <property type="term" value="P:rRNA processing"/>
    <property type="evidence" value="ECO:0007669"/>
    <property type="project" value="TreeGrafter"/>
</dbReference>